<dbReference type="EMBL" id="JADBGQ010000004">
    <property type="protein sequence ID" value="KAG5399666.1"/>
    <property type="molecule type" value="Genomic_DNA"/>
</dbReference>
<sequence length="268" mass="30188">MAILVPGVLLKHINTDVKIAGEHMSSLLQVISIVPALAGGELFPNQGFYLKVSDSSHATSVSLPDEHDDLILSDKLHQERGRSPLGMESPTIGKKLPMNKSLVHGIEFGAKALRKLGREHRGGDASKSQVGMFVALAIFLRCKPEALTSVLPTLREDPKYQGHDKLPLTVWMIAQVESCSIGYCYMKDRDLKPENFLLLNEDENSPLRTIDFGLSDFYKPGDVFKDIVGDRCLLHSTRGFEKEFRSCYLKYWCHIVYHLMWCLTLLDW</sequence>
<dbReference type="SUPFAM" id="SSF56112">
    <property type="entry name" value="Protein kinase-like (PK-like)"/>
    <property type="match status" value="1"/>
</dbReference>
<protein>
    <recommendedName>
        <fullName evidence="1">DUF936 domain-containing protein</fullName>
    </recommendedName>
</protein>
<dbReference type="Gene3D" id="1.10.510.10">
    <property type="entry name" value="Transferase(Phosphotransferase) domain 1"/>
    <property type="match status" value="1"/>
</dbReference>
<organism evidence="2 3">
    <name type="scientific">Brassica rapa subsp. trilocularis</name>
    <dbReference type="NCBI Taxonomy" id="1813537"/>
    <lineage>
        <taxon>Eukaryota</taxon>
        <taxon>Viridiplantae</taxon>
        <taxon>Streptophyta</taxon>
        <taxon>Embryophyta</taxon>
        <taxon>Tracheophyta</taxon>
        <taxon>Spermatophyta</taxon>
        <taxon>Magnoliopsida</taxon>
        <taxon>eudicotyledons</taxon>
        <taxon>Gunneridae</taxon>
        <taxon>Pentapetalae</taxon>
        <taxon>rosids</taxon>
        <taxon>malvids</taxon>
        <taxon>Brassicales</taxon>
        <taxon>Brassicaceae</taxon>
        <taxon>Brassiceae</taxon>
        <taxon>Brassica</taxon>
    </lineage>
</organism>
<keyword evidence="3" id="KW-1185">Reference proteome</keyword>
<comment type="caution">
    <text evidence="2">The sequence shown here is derived from an EMBL/GenBank/DDBJ whole genome shotgun (WGS) entry which is preliminary data.</text>
</comment>
<feature type="domain" description="DUF936" evidence="1">
    <location>
        <begin position="5"/>
        <end position="77"/>
    </location>
</feature>
<evidence type="ECO:0000313" key="3">
    <source>
        <dbReference type="Proteomes" id="UP000823674"/>
    </source>
</evidence>
<dbReference type="Pfam" id="PF06075">
    <property type="entry name" value="DUF936"/>
    <property type="match status" value="1"/>
</dbReference>
<dbReference type="InterPro" id="IPR048297">
    <property type="entry name" value="DUF936_dom_pln"/>
</dbReference>
<dbReference type="PANTHER" id="PTHR31928:SF4">
    <property type="entry name" value="OS08G0541500 PROTEIN"/>
    <property type="match status" value="1"/>
</dbReference>
<proteinExistence type="predicted"/>
<name>A0ABQ7MPZ9_BRACM</name>
<dbReference type="InterPro" id="IPR010341">
    <property type="entry name" value="DUF936_pln"/>
</dbReference>
<dbReference type="InterPro" id="IPR011009">
    <property type="entry name" value="Kinase-like_dom_sf"/>
</dbReference>
<evidence type="ECO:0000259" key="1">
    <source>
        <dbReference type="Pfam" id="PF06075"/>
    </source>
</evidence>
<dbReference type="PANTHER" id="PTHR31928">
    <property type="entry name" value="EXPRESSED PROTEIN"/>
    <property type="match status" value="1"/>
</dbReference>
<accession>A0ABQ7MPZ9</accession>
<reference evidence="2 3" key="1">
    <citation type="submission" date="2021-03" db="EMBL/GenBank/DDBJ databases">
        <authorList>
            <person name="King G.J."/>
            <person name="Bancroft I."/>
            <person name="Baten A."/>
            <person name="Bloomfield J."/>
            <person name="Borpatragohain P."/>
            <person name="He Z."/>
            <person name="Irish N."/>
            <person name="Irwin J."/>
            <person name="Liu K."/>
            <person name="Mauleon R.P."/>
            <person name="Moore J."/>
            <person name="Morris R."/>
            <person name="Ostergaard L."/>
            <person name="Wang B."/>
            <person name="Wells R."/>
        </authorList>
    </citation>
    <scope>NUCLEOTIDE SEQUENCE [LARGE SCALE GENOMIC DNA]</scope>
    <source>
        <strain evidence="2">R-o-18</strain>
        <tissue evidence="2">Leaf</tissue>
    </source>
</reference>
<gene>
    <name evidence="2" type="primary">A04g500420.1_BraROA</name>
    <name evidence="2" type="ORF">IGI04_014273</name>
</gene>
<evidence type="ECO:0000313" key="2">
    <source>
        <dbReference type="EMBL" id="KAG5399666.1"/>
    </source>
</evidence>
<dbReference type="Proteomes" id="UP000823674">
    <property type="component" value="Chromosome A04"/>
</dbReference>